<evidence type="ECO:0000313" key="1">
    <source>
        <dbReference type="EMBL" id="CAJ0560435.1"/>
    </source>
</evidence>
<dbReference type="EMBL" id="CATQJA010000445">
    <property type="protein sequence ID" value="CAJ0560435.1"/>
    <property type="molecule type" value="Genomic_DNA"/>
</dbReference>
<comment type="caution">
    <text evidence="1">The sequence shown here is derived from an EMBL/GenBank/DDBJ whole genome shotgun (WGS) entry which is preliminary data.</text>
</comment>
<evidence type="ECO:0000313" key="2">
    <source>
        <dbReference type="Proteomes" id="UP001177023"/>
    </source>
</evidence>
<reference evidence="1" key="1">
    <citation type="submission" date="2023-06" db="EMBL/GenBank/DDBJ databases">
        <authorList>
            <person name="Delattre M."/>
        </authorList>
    </citation>
    <scope>NUCLEOTIDE SEQUENCE</scope>
    <source>
        <strain evidence="1">AF72</strain>
    </source>
</reference>
<proteinExistence type="predicted"/>
<keyword evidence="2" id="KW-1185">Reference proteome</keyword>
<dbReference type="InterPro" id="IPR027854">
    <property type="entry name" value="STMP1"/>
</dbReference>
<organism evidence="1 2">
    <name type="scientific">Mesorhabditis spiculigera</name>
    <dbReference type="NCBI Taxonomy" id="96644"/>
    <lineage>
        <taxon>Eukaryota</taxon>
        <taxon>Metazoa</taxon>
        <taxon>Ecdysozoa</taxon>
        <taxon>Nematoda</taxon>
        <taxon>Chromadorea</taxon>
        <taxon>Rhabditida</taxon>
        <taxon>Rhabditina</taxon>
        <taxon>Rhabditomorpha</taxon>
        <taxon>Rhabditoidea</taxon>
        <taxon>Rhabditidae</taxon>
        <taxon>Mesorhabditinae</taxon>
        <taxon>Mesorhabditis</taxon>
    </lineage>
</organism>
<protein>
    <submittedName>
        <fullName evidence="1">Uncharacterized protein</fullName>
    </submittedName>
</protein>
<gene>
    <name evidence="1" type="ORF">MSPICULIGERA_LOCUS1555</name>
</gene>
<dbReference type="Pfam" id="PF15054">
    <property type="entry name" value="DUF4535"/>
    <property type="match status" value="1"/>
</dbReference>
<feature type="non-terminal residue" evidence="1">
    <location>
        <position position="1"/>
    </location>
</feature>
<sequence length="66" mass="7591">MGFLTHLVAFAIGVYVGAYAIQMYDVPRIPSPKEITQRVEDALKPYEKKENKKFPKNILEWVYSGT</sequence>
<dbReference type="Proteomes" id="UP001177023">
    <property type="component" value="Unassembled WGS sequence"/>
</dbReference>
<name>A0AA36C6U2_9BILA</name>
<dbReference type="AlphaFoldDB" id="A0AA36C6U2"/>
<accession>A0AA36C6U2</accession>